<sequence length="226" mass="24872">MSDFHFSEVPKFKIRRGGVVEDISSLPPVPSAASDPGATVLQMSEVTTDNSSYILPTPEVTSEVPSTSILARLVHSPGSARQSGKIKASAKSEEEAFWAPTSPPPDKYEYINIGSCRDELDPTVLGKLPPPAAIAVASVHKNWTFTFEKAADDAELMELLKLAEMYTSRSHVLNCELYKVLEMNVDELRSVTGGMRMLKRCVQKTKIFRGDSHFLKTRGLVPRMTS</sequence>
<proteinExistence type="predicted"/>
<gene>
    <name evidence="1" type="ORF">Fot_37968</name>
</gene>
<evidence type="ECO:0000313" key="2">
    <source>
        <dbReference type="Proteomes" id="UP001604277"/>
    </source>
</evidence>
<organism evidence="1 2">
    <name type="scientific">Forsythia ovata</name>
    <dbReference type="NCBI Taxonomy" id="205694"/>
    <lineage>
        <taxon>Eukaryota</taxon>
        <taxon>Viridiplantae</taxon>
        <taxon>Streptophyta</taxon>
        <taxon>Embryophyta</taxon>
        <taxon>Tracheophyta</taxon>
        <taxon>Spermatophyta</taxon>
        <taxon>Magnoliopsida</taxon>
        <taxon>eudicotyledons</taxon>
        <taxon>Gunneridae</taxon>
        <taxon>Pentapetalae</taxon>
        <taxon>asterids</taxon>
        <taxon>lamiids</taxon>
        <taxon>Lamiales</taxon>
        <taxon>Oleaceae</taxon>
        <taxon>Forsythieae</taxon>
        <taxon>Forsythia</taxon>
    </lineage>
</organism>
<dbReference type="Proteomes" id="UP001604277">
    <property type="component" value="Unassembled WGS sequence"/>
</dbReference>
<reference evidence="2" key="1">
    <citation type="submission" date="2024-07" db="EMBL/GenBank/DDBJ databases">
        <title>Two chromosome-level genome assemblies of Korean endemic species Abeliophyllum distichum and Forsythia ovata (Oleaceae).</title>
        <authorList>
            <person name="Jang H."/>
        </authorList>
    </citation>
    <scope>NUCLEOTIDE SEQUENCE [LARGE SCALE GENOMIC DNA]</scope>
</reference>
<keyword evidence="2" id="KW-1185">Reference proteome</keyword>
<comment type="caution">
    <text evidence="1">The sequence shown here is derived from an EMBL/GenBank/DDBJ whole genome shotgun (WGS) entry which is preliminary data.</text>
</comment>
<dbReference type="EMBL" id="JBFOLJ010000011">
    <property type="protein sequence ID" value="KAL2494211.1"/>
    <property type="molecule type" value="Genomic_DNA"/>
</dbReference>
<accession>A0ABD1S0H1</accession>
<dbReference type="AlphaFoldDB" id="A0ABD1S0H1"/>
<protein>
    <submittedName>
        <fullName evidence="1">Uncharacterized protein</fullName>
    </submittedName>
</protein>
<name>A0ABD1S0H1_9LAMI</name>
<evidence type="ECO:0000313" key="1">
    <source>
        <dbReference type="EMBL" id="KAL2494211.1"/>
    </source>
</evidence>